<dbReference type="Proteomes" id="UP000628448">
    <property type="component" value="Unassembled WGS sequence"/>
</dbReference>
<accession>A0A931GV54</accession>
<comment type="caution">
    <text evidence="1">The sequence shown here is derived from an EMBL/GenBank/DDBJ whole genome shotgun (WGS) entry which is preliminary data.</text>
</comment>
<gene>
    <name evidence="1" type="ORF">I5907_14375</name>
</gene>
<organism evidence="1 2">
    <name type="scientific">Panacibacter microcysteis</name>
    <dbReference type="NCBI Taxonomy" id="2793269"/>
    <lineage>
        <taxon>Bacteria</taxon>
        <taxon>Pseudomonadati</taxon>
        <taxon>Bacteroidota</taxon>
        <taxon>Chitinophagia</taxon>
        <taxon>Chitinophagales</taxon>
        <taxon>Chitinophagaceae</taxon>
        <taxon>Panacibacter</taxon>
    </lineage>
</organism>
<sequence length="51" mass="5319">MIDSSQAGKLIVTLFITSVSVEIDGDFVCSSVAACVLNKQPEAKVSDTTEA</sequence>
<keyword evidence="2" id="KW-1185">Reference proteome</keyword>
<dbReference type="AlphaFoldDB" id="A0A931GV54"/>
<reference evidence="1" key="1">
    <citation type="submission" date="2020-11" db="EMBL/GenBank/DDBJ databases">
        <title>Bacterial whole genome sequence for Panacibacter sp. DH6.</title>
        <authorList>
            <person name="Le V."/>
            <person name="Ko S."/>
            <person name="Ahn C.-Y."/>
            <person name="Oh H.-M."/>
        </authorList>
    </citation>
    <scope>NUCLEOTIDE SEQUENCE</scope>
    <source>
        <strain evidence="1">DH6</strain>
    </source>
</reference>
<name>A0A931GV54_9BACT</name>
<evidence type="ECO:0000313" key="1">
    <source>
        <dbReference type="EMBL" id="MBG9377426.1"/>
    </source>
</evidence>
<dbReference type="RefSeq" id="WP_196991510.1">
    <property type="nucleotide sequence ID" value="NZ_JADWYR010000002.1"/>
</dbReference>
<dbReference type="EMBL" id="JADWYR010000002">
    <property type="protein sequence ID" value="MBG9377426.1"/>
    <property type="molecule type" value="Genomic_DNA"/>
</dbReference>
<protein>
    <submittedName>
        <fullName evidence="1">Uncharacterized protein</fullName>
    </submittedName>
</protein>
<evidence type="ECO:0000313" key="2">
    <source>
        <dbReference type="Proteomes" id="UP000628448"/>
    </source>
</evidence>
<proteinExistence type="predicted"/>